<reference evidence="3 4" key="1">
    <citation type="submission" date="2024-02" db="EMBL/GenBank/DDBJ databases">
        <authorList>
            <person name="Chen Y."/>
            <person name="Shah S."/>
            <person name="Dougan E. K."/>
            <person name="Thang M."/>
            <person name="Chan C."/>
        </authorList>
    </citation>
    <scope>NUCLEOTIDE SEQUENCE [LARGE SCALE GENOMIC DNA]</scope>
</reference>
<dbReference type="GO" id="GO:0016779">
    <property type="term" value="F:nucleotidyltransferase activity"/>
    <property type="evidence" value="ECO:0007669"/>
    <property type="project" value="UniProtKB-KW"/>
</dbReference>
<dbReference type="PANTHER" id="PTHR10682">
    <property type="entry name" value="POLY A POLYMERASE"/>
    <property type="match status" value="1"/>
</dbReference>
<dbReference type="Proteomes" id="UP001642464">
    <property type="component" value="Unassembled WGS sequence"/>
</dbReference>
<dbReference type="SUPFAM" id="SSF81301">
    <property type="entry name" value="Nucleotidyltransferase"/>
    <property type="match status" value="1"/>
</dbReference>
<gene>
    <name evidence="3" type="ORF">SCF082_LOCUS23744</name>
</gene>
<keyword evidence="3" id="KW-0548">Nucleotidyltransferase</keyword>
<dbReference type="Gene3D" id="3.30.460.10">
    <property type="entry name" value="Beta Polymerase, domain 2"/>
    <property type="match status" value="1"/>
</dbReference>
<evidence type="ECO:0000313" key="3">
    <source>
        <dbReference type="EMBL" id="CAK9041003.1"/>
    </source>
</evidence>
<name>A0ABP0LPV1_9DINO</name>
<dbReference type="CDD" id="cd05402">
    <property type="entry name" value="NT_PAP_TUTase"/>
    <property type="match status" value="1"/>
</dbReference>
<feature type="domain" description="Poly(A) polymerase nucleotidyltransferase" evidence="2">
    <location>
        <begin position="41"/>
        <end position="172"/>
    </location>
</feature>
<protein>
    <submittedName>
        <fullName evidence="3">Nuclear poly(A) polymerase 1 (PAP(I)) (Poly(A) polymerase I) (Polynucleotide adenylyltransferase 1)</fullName>
    </submittedName>
</protein>
<sequence length="190" mass="20499">MSFTPPEGNTAASAASTASTGGVSTPTGSVASRKETAPRYGISNPVSLQEPTEADLVTSEQLKKDLEQDFPRETAEGLAKREQVLEELERIVSEWILEEGRAQGVQDASSFAKIVTVGSYRLGVVQPGSDMDTLCIAPPHVSREAFFTAFLKKLEHHSHVTDCVPIPGAFEPQKWPEVAKCQESSSHFLG</sequence>
<dbReference type="Pfam" id="PF20750">
    <property type="entry name" value="PAP_NTPase"/>
    <property type="match status" value="1"/>
</dbReference>
<keyword evidence="3" id="KW-0808">Transferase</keyword>
<comment type="caution">
    <text evidence="3">The sequence shown here is derived from an EMBL/GenBank/DDBJ whole genome shotgun (WGS) entry which is preliminary data.</text>
</comment>
<keyword evidence="4" id="KW-1185">Reference proteome</keyword>
<accession>A0ABP0LPV1</accession>
<evidence type="ECO:0000313" key="4">
    <source>
        <dbReference type="Proteomes" id="UP001642464"/>
    </source>
</evidence>
<feature type="compositionally biased region" description="Low complexity" evidence="1">
    <location>
        <begin position="10"/>
        <end position="31"/>
    </location>
</feature>
<dbReference type="InterPro" id="IPR048840">
    <property type="entry name" value="PolA_pol_NTPase"/>
</dbReference>
<evidence type="ECO:0000256" key="1">
    <source>
        <dbReference type="SAM" id="MobiDB-lite"/>
    </source>
</evidence>
<organism evidence="3 4">
    <name type="scientific">Durusdinium trenchii</name>
    <dbReference type="NCBI Taxonomy" id="1381693"/>
    <lineage>
        <taxon>Eukaryota</taxon>
        <taxon>Sar</taxon>
        <taxon>Alveolata</taxon>
        <taxon>Dinophyceae</taxon>
        <taxon>Suessiales</taxon>
        <taxon>Symbiodiniaceae</taxon>
        <taxon>Durusdinium</taxon>
    </lineage>
</organism>
<evidence type="ECO:0000259" key="2">
    <source>
        <dbReference type="Pfam" id="PF20750"/>
    </source>
</evidence>
<dbReference type="EMBL" id="CAXAMM010017369">
    <property type="protein sequence ID" value="CAK9041003.1"/>
    <property type="molecule type" value="Genomic_DNA"/>
</dbReference>
<proteinExistence type="predicted"/>
<dbReference type="PANTHER" id="PTHR10682:SF10">
    <property type="entry name" value="POLYNUCLEOTIDE ADENYLYLTRANSFERASE"/>
    <property type="match status" value="1"/>
</dbReference>
<feature type="region of interest" description="Disordered" evidence="1">
    <location>
        <begin position="1"/>
        <end position="54"/>
    </location>
</feature>
<dbReference type="InterPro" id="IPR043519">
    <property type="entry name" value="NT_sf"/>
</dbReference>